<name>A0A2T8HFN8_9SPHI</name>
<keyword evidence="3" id="KW-1185">Reference proteome</keyword>
<evidence type="ECO:0000313" key="2">
    <source>
        <dbReference type="EMBL" id="PVH24213.1"/>
    </source>
</evidence>
<dbReference type="OrthoDB" id="789400at2"/>
<feature type="chain" id="PRO_5015531309" description="Carboxypeptidase-like regulatory domain-containing protein" evidence="1">
    <location>
        <begin position="18"/>
        <end position="256"/>
    </location>
</feature>
<gene>
    <name evidence="2" type="ORF">DC487_15895</name>
</gene>
<evidence type="ECO:0008006" key="4">
    <source>
        <dbReference type="Google" id="ProtNLM"/>
    </source>
</evidence>
<dbReference type="Proteomes" id="UP000245627">
    <property type="component" value="Unassembled WGS sequence"/>
</dbReference>
<dbReference type="AlphaFoldDB" id="A0A2T8HFN8"/>
<proteinExistence type="predicted"/>
<dbReference type="SUPFAM" id="SSF49464">
    <property type="entry name" value="Carboxypeptidase regulatory domain-like"/>
    <property type="match status" value="1"/>
</dbReference>
<keyword evidence="1" id="KW-0732">Signal</keyword>
<reference evidence="2 3" key="1">
    <citation type="submission" date="2018-04" db="EMBL/GenBank/DDBJ databases">
        <title>Sphingobacterium cortibacter sp. nov.</title>
        <authorList>
            <person name="Li Y."/>
        </authorList>
    </citation>
    <scope>NUCLEOTIDE SEQUENCE [LARGE SCALE GENOMIC DNA]</scope>
    <source>
        <strain evidence="2 3">2c-3</strain>
    </source>
</reference>
<sequence>MNRLLLYILFASCPLFAVSLRTSAQTVGEERKNISGMVLERGTNNTRIADANVTNLNSQQKVRTSMQGIFTMPVALGDSLSIEKVGYGTIKTQINRIEDIILEMQSGLQIETVVVSRGTREAEMRGIMKDYERKGVYRGGQNSVGTYLASPATALYNLFGKEPKNARRFQEFMDQELEETKIDRIFNKTIVTELTGLEGEDLQSFMDWYRPSLSTAEKWGRYDLMVYINKSFDAWDANGRPKSQKLPKLEIPPQEK</sequence>
<organism evidence="2 3">
    <name type="scientific">Sphingobacterium corticibacter</name>
    <dbReference type="NCBI Taxonomy" id="2171749"/>
    <lineage>
        <taxon>Bacteria</taxon>
        <taxon>Pseudomonadati</taxon>
        <taxon>Bacteroidota</taxon>
        <taxon>Sphingobacteriia</taxon>
        <taxon>Sphingobacteriales</taxon>
        <taxon>Sphingobacteriaceae</taxon>
        <taxon>Sphingobacterium</taxon>
    </lineage>
</organism>
<feature type="signal peptide" evidence="1">
    <location>
        <begin position="1"/>
        <end position="17"/>
    </location>
</feature>
<dbReference type="EMBL" id="QDKG01000007">
    <property type="protein sequence ID" value="PVH24213.1"/>
    <property type="molecule type" value="Genomic_DNA"/>
</dbReference>
<evidence type="ECO:0000313" key="3">
    <source>
        <dbReference type="Proteomes" id="UP000245627"/>
    </source>
</evidence>
<evidence type="ECO:0000256" key="1">
    <source>
        <dbReference type="SAM" id="SignalP"/>
    </source>
</evidence>
<comment type="caution">
    <text evidence="2">The sequence shown here is derived from an EMBL/GenBank/DDBJ whole genome shotgun (WGS) entry which is preliminary data.</text>
</comment>
<dbReference type="InterPro" id="IPR008969">
    <property type="entry name" value="CarboxyPept-like_regulatory"/>
</dbReference>
<accession>A0A2T8HFN8</accession>
<dbReference type="RefSeq" id="WP_116776960.1">
    <property type="nucleotide sequence ID" value="NZ_QDKG01000007.1"/>
</dbReference>
<protein>
    <recommendedName>
        <fullName evidence="4">Carboxypeptidase-like regulatory domain-containing protein</fullName>
    </recommendedName>
</protein>